<keyword evidence="1" id="KW-0472">Membrane</keyword>
<protein>
    <recommendedName>
        <fullName evidence="4">MotA/TolQ/ExbB proton channel domain-containing protein</fullName>
    </recommendedName>
</protein>
<dbReference type="EMBL" id="MNUU01000006">
    <property type="protein sequence ID" value="OIO08592.1"/>
    <property type="molecule type" value="Genomic_DNA"/>
</dbReference>
<dbReference type="AlphaFoldDB" id="A0A1J4TAS2"/>
<gene>
    <name evidence="2" type="ORF">AUJ27_00435</name>
</gene>
<dbReference type="Proteomes" id="UP000183192">
    <property type="component" value="Unassembled WGS sequence"/>
</dbReference>
<comment type="caution">
    <text evidence="2">The sequence shown here is derived from an EMBL/GenBank/DDBJ whole genome shotgun (WGS) entry which is preliminary data.</text>
</comment>
<keyword evidence="1" id="KW-0812">Transmembrane</keyword>
<proteinExistence type="predicted"/>
<evidence type="ECO:0000313" key="2">
    <source>
        <dbReference type="EMBL" id="OIO08592.1"/>
    </source>
</evidence>
<reference evidence="2 3" key="1">
    <citation type="journal article" date="2016" name="Environ. Microbiol.">
        <title>Genomic resolution of a cold subsurface aquifer community provides metabolic insights for novel microbes adapted to high CO concentrations.</title>
        <authorList>
            <person name="Probst A.J."/>
            <person name="Castelle C.J."/>
            <person name="Singh A."/>
            <person name="Brown C.T."/>
            <person name="Anantharaman K."/>
            <person name="Sharon I."/>
            <person name="Hug L.A."/>
            <person name="Burstein D."/>
            <person name="Emerson J.B."/>
            <person name="Thomas B.C."/>
            <person name="Banfield J.F."/>
        </authorList>
    </citation>
    <scope>NUCLEOTIDE SEQUENCE [LARGE SCALE GENOMIC DNA]</scope>
    <source>
        <strain evidence="2">CG1_02_37_44</strain>
    </source>
</reference>
<dbReference type="STRING" id="1805146.AUJ27_00435"/>
<feature type="transmembrane region" description="Helical" evidence="1">
    <location>
        <begin position="46"/>
        <end position="69"/>
    </location>
</feature>
<keyword evidence="1" id="KW-1133">Transmembrane helix</keyword>
<evidence type="ECO:0008006" key="4">
    <source>
        <dbReference type="Google" id="ProtNLM"/>
    </source>
</evidence>
<evidence type="ECO:0000256" key="1">
    <source>
        <dbReference type="SAM" id="Phobius"/>
    </source>
</evidence>
<accession>A0A1J4TAS2</accession>
<evidence type="ECO:0000313" key="3">
    <source>
        <dbReference type="Proteomes" id="UP000183192"/>
    </source>
</evidence>
<organism evidence="2 3">
    <name type="scientific">Candidatus Falkowbacteria bacterium CG1_02_37_44</name>
    <dbReference type="NCBI Taxonomy" id="1805146"/>
    <lineage>
        <taxon>Bacteria</taxon>
        <taxon>Candidatus Falkowiibacteriota</taxon>
    </lineage>
</organism>
<name>A0A1J4TAS2_9BACT</name>
<feature type="transmembrane region" description="Helical" evidence="1">
    <location>
        <begin position="7"/>
        <end position="26"/>
    </location>
</feature>
<sequence length="75" mass="8582">MKEKREIGYYLFPNFSGLLIASFIVLCDSLSNDFISESPLNMLFTNFGKITNFILVFGCIALVWIIILISEKLKK</sequence>